<organism evidence="8 10">
    <name type="scientific">Pseudomonas extremorientalis</name>
    <dbReference type="NCBI Taxonomy" id="169669"/>
    <lineage>
        <taxon>Bacteria</taxon>
        <taxon>Pseudomonadati</taxon>
        <taxon>Pseudomonadota</taxon>
        <taxon>Gammaproteobacteria</taxon>
        <taxon>Pseudomonadales</taxon>
        <taxon>Pseudomonadaceae</taxon>
        <taxon>Pseudomonas</taxon>
    </lineage>
</organism>
<keyword evidence="5 6" id="KW-0472">Membrane</keyword>
<keyword evidence="3 6" id="KW-0812">Transmembrane</keyword>
<feature type="domain" description="EamA" evidence="7">
    <location>
        <begin position="157"/>
        <end position="292"/>
    </location>
</feature>
<keyword evidence="2" id="KW-1003">Cell membrane</keyword>
<dbReference type="InterPro" id="IPR037185">
    <property type="entry name" value="EmrE-like"/>
</dbReference>
<accession>A0A1H0WIS4</accession>
<dbReference type="EMBL" id="LT629708">
    <property type="protein sequence ID" value="SDP90451.1"/>
    <property type="molecule type" value="Genomic_DNA"/>
</dbReference>
<dbReference type="PANTHER" id="PTHR32322">
    <property type="entry name" value="INNER MEMBRANE TRANSPORTER"/>
    <property type="match status" value="1"/>
</dbReference>
<evidence type="ECO:0000256" key="1">
    <source>
        <dbReference type="ARBA" id="ARBA00004651"/>
    </source>
</evidence>
<evidence type="ECO:0000256" key="2">
    <source>
        <dbReference type="ARBA" id="ARBA00022475"/>
    </source>
</evidence>
<feature type="transmembrane region" description="Helical" evidence="6">
    <location>
        <begin position="7"/>
        <end position="24"/>
    </location>
</feature>
<dbReference type="Pfam" id="PF00892">
    <property type="entry name" value="EamA"/>
    <property type="match status" value="2"/>
</dbReference>
<dbReference type="AlphaFoldDB" id="A0A1H0WIS4"/>
<evidence type="ECO:0000313" key="9">
    <source>
        <dbReference type="EMBL" id="SDP90451.1"/>
    </source>
</evidence>
<keyword evidence="11" id="KW-1185">Reference proteome</keyword>
<keyword evidence="4 6" id="KW-1133">Transmembrane helix</keyword>
<evidence type="ECO:0000313" key="11">
    <source>
        <dbReference type="Proteomes" id="UP000182654"/>
    </source>
</evidence>
<comment type="subcellular location">
    <subcellularLocation>
        <location evidence="1">Cell membrane</location>
        <topology evidence="1">Multi-pass membrane protein</topology>
    </subcellularLocation>
</comment>
<feature type="transmembrane region" description="Helical" evidence="6">
    <location>
        <begin position="72"/>
        <end position="89"/>
    </location>
</feature>
<feature type="transmembrane region" description="Helical" evidence="6">
    <location>
        <begin position="275"/>
        <end position="297"/>
    </location>
</feature>
<feature type="transmembrane region" description="Helical" evidence="6">
    <location>
        <begin position="219"/>
        <end position="240"/>
    </location>
</feature>
<feature type="transmembrane region" description="Helical" evidence="6">
    <location>
        <begin position="101"/>
        <end position="119"/>
    </location>
</feature>
<dbReference type="Proteomes" id="UP000182654">
    <property type="component" value="Chromosome I"/>
</dbReference>
<gene>
    <name evidence="8" type="ORF">BFN10_07355</name>
    <name evidence="9" type="ORF">SAMN04490184_5748</name>
</gene>
<dbReference type="RefSeq" id="WP_071489136.1">
    <property type="nucleotide sequence ID" value="NZ_CP089519.1"/>
</dbReference>
<reference evidence="8 10" key="1">
    <citation type="submission" date="2016-08" db="EMBL/GenBank/DDBJ databases">
        <title>Draft genome sequence of the type strain of Pseudomonas extremorientalis LMG 19695T isolated from drinking water reservoir.</title>
        <authorList>
            <person name="Tambong J.T."/>
        </authorList>
    </citation>
    <scope>NUCLEOTIDE SEQUENCE [LARGE SCALE GENOMIC DNA]</scope>
    <source>
        <strain evidence="8 10">LMG 19695</strain>
    </source>
</reference>
<feature type="transmembrane region" description="Helical" evidence="6">
    <location>
        <begin position="190"/>
        <end position="213"/>
    </location>
</feature>
<dbReference type="PANTHER" id="PTHR32322:SF18">
    <property type="entry name" value="S-ADENOSYLMETHIONINE_S-ADENOSYLHOMOCYSTEINE TRANSPORTER"/>
    <property type="match status" value="1"/>
</dbReference>
<dbReference type="InterPro" id="IPR000620">
    <property type="entry name" value="EamA_dom"/>
</dbReference>
<evidence type="ECO:0000313" key="8">
    <source>
        <dbReference type="EMBL" id="OIN11097.1"/>
    </source>
</evidence>
<dbReference type="GO" id="GO:0005886">
    <property type="term" value="C:plasma membrane"/>
    <property type="evidence" value="ECO:0007669"/>
    <property type="project" value="UniProtKB-SubCell"/>
</dbReference>
<evidence type="ECO:0000256" key="4">
    <source>
        <dbReference type="ARBA" id="ARBA00022989"/>
    </source>
</evidence>
<evidence type="ECO:0000256" key="5">
    <source>
        <dbReference type="ARBA" id="ARBA00023136"/>
    </source>
</evidence>
<evidence type="ECO:0000256" key="6">
    <source>
        <dbReference type="SAM" id="Phobius"/>
    </source>
</evidence>
<feature type="domain" description="EamA" evidence="7">
    <location>
        <begin position="13"/>
        <end position="144"/>
    </location>
</feature>
<dbReference type="SUPFAM" id="SSF103481">
    <property type="entry name" value="Multidrug resistance efflux transporter EmrE"/>
    <property type="match status" value="2"/>
</dbReference>
<name>A0A1H0WIS4_9PSED</name>
<dbReference type="Proteomes" id="UP000181686">
    <property type="component" value="Unassembled WGS sequence"/>
</dbReference>
<reference evidence="9 11" key="2">
    <citation type="submission" date="2016-10" db="EMBL/GenBank/DDBJ databases">
        <authorList>
            <person name="Varghese N."/>
            <person name="Submissions S."/>
        </authorList>
    </citation>
    <scope>NUCLEOTIDE SEQUENCE [LARGE SCALE GENOMIC DNA]</scope>
    <source>
        <strain evidence="9 11">BS2774</strain>
    </source>
</reference>
<evidence type="ECO:0000256" key="3">
    <source>
        <dbReference type="ARBA" id="ARBA00022692"/>
    </source>
</evidence>
<feature type="transmembrane region" description="Helical" evidence="6">
    <location>
        <begin position="252"/>
        <end position="269"/>
    </location>
</feature>
<feature type="transmembrane region" description="Helical" evidence="6">
    <location>
        <begin position="131"/>
        <end position="148"/>
    </location>
</feature>
<feature type="transmembrane region" description="Helical" evidence="6">
    <location>
        <begin position="44"/>
        <end position="60"/>
    </location>
</feature>
<feature type="transmembrane region" description="Helical" evidence="6">
    <location>
        <begin position="160"/>
        <end position="178"/>
    </location>
</feature>
<evidence type="ECO:0000259" key="7">
    <source>
        <dbReference type="Pfam" id="PF00892"/>
    </source>
</evidence>
<proteinExistence type="predicted"/>
<sequence>MLDTRKSLDVFSVSTMMVLCLLWGGQQVLIKLAASQLDPLMQLTIRYAISALILGGYLWYRQGAGLFSDNTVGAGIVVGILVALESIFIAEGLRYSSASHITVFLYTGPLFASFGLHFLREEERLSGSQWCFVVLAFLGIVITFMGRGDGAQGNTLLGDGLGLLSGAAWGATTIAVRTSTLASARPEKTLFYQVSIATLLIFPLTFFMGHSTFEIDGAVVANLTFQTLVLVLGTFLGWYWLLTKYLASRLSVLQLLTPVAGVALGVVVLNDALDLWFVCGALLVLIGILGVSVLEVLSVRRAGATSRLASEA</sequence>
<dbReference type="EMBL" id="MDGK01000016">
    <property type="protein sequence ID" value="OIN11097.1"/>
    <property type="molecule type" value="Genomic_DNA"/>
</dbReference>
<dbReference type="InterPro" id="IPR050638">
    <property type="entry name" value="AA-Vitamin_Transporters"/>
</dbReference>
<protein>
    <submittedName>
        <fullName evidence="9">Permease of the drug/metabolite transporter (DMT) superfamily</fullName>
    </submittedName>
</protein>
<evidence type="ECO:0000313" key="10">
    <source>
        <dbReference type="Proteomes" id="UP000181686"/>
    </source>
</evidence>